<evidence type="ECO:0000313" key="13">
    <source>
        <dbReference type="EMBL" id="GBO32330.1"/>
    </source>
</evidence>
<evidence type="ECO:0000256" key="12">
    <source>
        <dbReference type="RuleBase" id="RU010713"/>
    </source>
</evidence>
<dbReference type="GO" id="GO:0005886">
    <property type="term" value="C:plasma membrane"/>
    <property type="evidence" value="ECO:0007669"/>
    <property type="project" value="UniProtKB-SubCell"/>
</dbReference>
<dbReference type="PANTHER" id="PTHR11893:SF36">
    <property type="entry name" value="INNEXIN-5"/>
    <property type="match status" value="1"/>
</dbReference>
<evidence type="ECO:0000313" key="16">
    <source>
        <dbReference type="EMBL" id="GBO38436.1"/>
    </source>
</evidence>
<keyword evidence="11 12" id="KW-0407">Ion channel</keyword>
<evidence type="ECO:0000256" key="9">
    <source>
        <dbReference type="ARBA" id="ARBA00023065"/>
    </source>
</evidence>
<feature type="transmembrane region" description="Helical" evidence="12">
    <location>
        <begin position="235"/>
        <end position="256"/>
    </location>
</feature>
<dbReference type="GO" id="GO:0034220">
    <property type="term" value="P:monoatomic ion transmembrane transport"/>
    <property type="evidence" value="ECO:0007669"/>
    <property type="project" value="UniProtKB-KW"/>
</dbReference>
<dbReference type="EMBL" id="BGPR01055787">
    <property type="protein sequence ID" value="GBO32330.1"/>
    <property type="molecule type" value="Genomic_DNA"/>
</dbReference>
<dbReference type="Pfam" id="PF00876">
    <property type="entry name" value="Innexin"/>
    <property type="match status" value="1"/>
</dbReference>
<evidence type="ECO:0000256" key="6">
    <source>
        <dbReference type="ARBA" id="ARBA00022868"/>
    </source>
</evidence>
<comment type="caution">
    <text evidence="12">Lacks conserved residue(s) required for the propagation of feature annotation.</text>
</comment>
<keyword evidence="8 12" id="KW-1133">Transmembrane helix</keyword>
<organism evidence="13 17">
    <name type="scientific">Araneus ventricosus</name>
    <name type="common">Orbweaver spider</name>
    <name type="synonym">Epeira ventricosa</name>
    <dbReference type="NCBI Taxonomy" id="182803"/>
    <lineage>
        <taxon>Eukaryota</taxon>
        <taxon>Metazoa</taxon>
        <taxon>Ecdysozoa</taxon>
        <taxon>Arthropoda</taxon>
        <taxon>Chelicerata</taxon>
        <taxon>Arachnida</taxon>
        <taxon>Araneae</taxon>
        <taxon>Araneomorphae</taxon>
        <taxon>Entelegynae</taxon>
        <taxon>Araneoidea</taxon>
        <taxon>Araneidae</taxon>
        <taxon>Araneus</taxon>
    </lineage>
</organism>
<keyword evidence="5 12" id="KW-0812">Transmembrane</keyword>
<evidence type="ECO:0000256" key="7">
    <source>
        <dbReference type="ARBA" id="ARBA00022949"/>
    </source>
</evidence>
<proteinExistence type="inferred from homology"/>
<comment type="function">
    <text evidence="12">Structural component of the gap junctions.</text>
</comment>
<keyword evidence="6" id="KW-0303">Gap junction</keyword>
<name>A0A4Y2W871_ARAVE</name>
<dbReference type="InterPro" id="IPR000990">
    <property type="entry name" value="Innexin"/>
</dbReference>
<sequence>MSFLLRFHELIGGIHVPIDDGIDKLNRKYTLLIFLFLALPIFTKQYIGDPIECFTPTYFTESQSRYVNSYCWTTSTYYLVTDGSVDDIGEPAENTLDPKTLSDEIDYSAAVGEDGSISADKLRRVRVTYYQWSPLILLVQGCCFHLPFVLWGACAHNAGVKIRRLLKRASDIASLPPGCQQREALLAEFVDQFHTMVNGNVGCCADPSCRIPITCRCGTGPSRYLCLLYLLVKSLYVLNVFLQFLLLTAFMGRGYFKHGVELFRR</sequence>
<dbReference type="EMBL" id="BGPR01055789">
    <property type="protein sequence ID" value="GBO32333.1"/>
    <property type="molecule type" value="Genomic_DNA"/>
</dbReference>
<dbReference type="PANTHER" id="PTHR11893">
    <property type="entry name" value="INNEXIN"/>
    <property type="match status" value="1"/>
</dbReference>
<dbReference type="EMBL" id="BGPR01063154">
    <property type="protein sequence ID" value="GBO38433.1"/>
    <property type="molecule type" value="Genomic_DNA"/>
</dbReference>
<keyword evidence="7" id="KW-0965">Cell junction</keyword>
<evidence type="ECO:0000256" key="2">
    <source>
        <dbReference type="ARBA" id="ARBA00004651"/>
    </source>
</evidence>
<accession>A0A4Y2W871</accession>
<comment type="subcellular location">
    <subcellularLocation>
        <location evidence="1">Cell junction</location>
        <location evidence="1">Gap junction</location>
    </subcellularLocation>
    <subcellularLocation>
        <location evidence="2 12">Cell membrane</location>
        <topology evidence="2 12">Multi-pass membrane protein</topology>
    </subcellularLocation>
</comment>
<evidence type="ECO:0000256" key="5">
    <source>
        <dbReference type="ARBA" id="ARBA00022692"/>
    </source>
</evidence>
<keyword evidence="9 12" id="KW-0406">Ion transport</keyword>
<keyword evidence="17" id="KW-1185">Reference proteome</keyword>
<evidence type="ECO:0000256" key="11">
    <source>
        <dbReference type="ARBA" id="ARBA00023303"/>
    </source>
</evidence>
<evidence type="ECO:0000256" key="3">
    <source>
        <dbReference type="ARBA" id="ARBA00022448"/>
    </source>
</evidence>
<evidence type="ECO:0000256" key="10">
    <source>
        <dbReference type="ARBA" id="ARBA00023136"/>
    </source>
</evidence>
<gene>
    <name evidence="13" type="primary">unc-9_1</name>
    <name evidence="12" type="synonym">inx</name>
    <name evidence="16" type="synonym">unc-9_0</name>
    <name evidence="14" type="synonym">unc-9_2</name>
    <name evidence="15" type="synonym">unc-9_3</name>
    <name evidence="13" type="ORF">AVEN_119320_1</name>
    <name evidence="14" type="ORF">AVEN_166327_1</name>
    <name evidence="15" type="ORF">AVEN_264062_1</name>
    <name evidence="16" type="ORF">AVEN_43846_1</name>
</gene>
<evidence type="ECO:0000313" key="14">
    <source>
        <dbReference type="EMBL" id="GBO32333.1"/>
    </source>
</evidence>
<dbReference type="OrthoDB" id="5867527at2759"/>
<dbReference type="PRINTS" id="PR01262">
    <property type="entry name" value="INNEXIN"/>
</dbReference>
<dbReference type="PROSITE" id="PS51013">
    <property type="entry name" value="PANNEXIN"/>
    <property type="match status" value="1"/>
</dbReference>
<dbReference type="GO" id="GO:0005921">
    <property type="term" value="C:gap junction"/>
    <property type="evidence" value="ECO:0007669"/>
    <property type="project" value="UniProtKB-SubCell"/>
</dbReference>
<evidence type="ECO:0000313" key="17">
    <source>
        <dbReference type="Proteomes" id="UP000499080"/>
    </source>
</evidence>
<comment type="caution">
    <text evidence="13">The sequence shown here is derived from an EMBL/GenBank/DDBJ whole genome shotgun (WGS) entry which is preliminary data.</text>
</comment>
<evidence type="ECO:0000256" key="4">
    <source>
        <dbReference type="ARBA" id="ARBA00022475"/>
    </source>
</evidence>
<keyword evidence="4" id="KW-1003">Cell membrane</keyword>
<dbReference type="AlphaFoldDB" id="A0A4Y2W871"/>
<keyword evidence="10 12" id="KW-0472">Membrane</keyword>
<dbReference type="GO" id="GO:0005243">
    <property type="term" value="F:gap junction channel activity"/>
    <property type="evidence" value="ECO:0007669"/>
    <property type="project" value="TreeGrafter"/>
</dbReference>
<evidence type="ECO:0000256" key="1">
    <source>
        <dbReference type="ARBA" id="ARBA00004610"/>
    </source>
</evidence>
<keyword evidence="3 12" id="KW-0813">Transport</keyword>
<evidence type="ECO:0000313" key="15">
    <source>
        <dbReference type="EMBL" id="GBO38433.1"/>
    </source>
</evidence>
<dbReference type="EMBL" id="BGPR01063161">
    <property type="protein sequence ID" value="GBO38436.1"/>
    <property type="molecule type" value="Genomic_DNA"/>
</dbReference>
<protein>
    <recommendedName>
        <fullName evidence="12">Innexin</fullName>
    </recommendedName>
</protein>
<comment type="similarity">
    <text evidence="12">Belongs to the pannexin family.</text>
</comment>
<reference evidence="13 17" key="1">
    <citation type="journal article" date="2019" name="Sci. Rep.">
        <title>Orb-weaving spider Araneus ventricosus genome elucidates the spidroin gene catalogue.</title>
        <authorList>
            <person name="Kono N."/>
            <person name="Nakamura H."/>
            <person name="Ohtoshi R."/>
            <person name="Moran D.A.P."/>
            <person name="Shinohara A."/>
            <person name="Yoshida Y."/>
            <person name="Fujiwara M."/>
            <person name="Mori M."/>
            <person name="Tomita M."/>
            <person name="Arakawa K."/>
        </authorList>
    </citation>
    <scope>NUCLEOTIDE SEQUENCE [LARGE SCALE GENOMIC DNA]</scope>
</reference>
<evidence type="ECO:0000256" key="8">
    <source>
        <dbReference type="ARBA" id="ARBA00022989"/>
    </source>
</evidence>
<dbReference type="Proteomes" id="UP000499080">
    <property type="component" value="Unassembled WGS sequence"/>
</dbReference>